<sequence>MFLQEYDAIFGVDPDEKTPSPKEISASAPTLTAEDIRSPRRQMFSELPTPSFRQERFVPTPEPYQRPGPDQRQLDTGFIPLRPSYDQSGYDHYGMAPHGGSLNGAVAYNDPQALKSRRRESSMFMMLGVQKKGSMPRLNENR</sequence>
<evidence type="ECO:0000313" key="3">
    <source>
        <dbReference type="Proteomes" id="UP000750711"/>
    </source>
</evidence>
<keyword evidence="3" id="KW-1185">Reference proteome</keyword>
<feature type="region of interest" description="Disordered" evidence="1">
    <location>
        <begin position="1"/>
        <end position="83"/>
    </location>
</feature>
<organism evidence="2 3">
    <name type="scientific">Trichoglossum hirsutum</name>
    <dbReference type="NCBI Taxonomy" id="265104"/>
    <lineage>
        <taxon>Eukaryota</taxon>
        <taxon>Fungi</taxon>
        <taxon>Dikarya</taxon>
        <taxon>Ascomycota</taxon>
        <taxon>Pezizomycotina</taxon>
        <taxon>Geoglossomycetes</taxon>
        <taxon>Geoglossales</taxon>
        <taxon>Geoglossaceae</taxon>
        <taxon>Trichoglossum</taxon>
    </lineage>
</organism>
<feature type="non-terminal residue" evidence="2">
    <location>
        <position position="142"/>
    </location>
</feature>
<proteinExistence type="predicted"/>
<evidence type="ECO:0000313" key="2">
    <source>
        <dbReference type="EMBL" id="KAH0553015.1"/>
    </source>
</evidence>
<name>A0A9P8IJW8_9PEZI</name>
<comment type="caution">
    <text evidence="2">The sequence shown here is derived from an EMBL/GenBank/DDBJ whole genome shotgun (WGS) entry which is preliminary data.</text>
</comment>
<dbReference type="EMBL" id="JAGHQM010001645">
    <property type="protein sequence ID" value="KAH0553015.1"/>
    <property type="molecule type" value="Genomic_DNA"/>
</dbReference>
<dbReference type="Proteomes" id="UP000750711">
    <property type="component" value="Unassembled WGS sequence"/>
</dbReference>
<reference evidence="2" key="1">
    <citation type="submission" date="2021-03" db="EMBL/GenBank/DDBJ databases">
        <title>Comparative genomics and phylogenomic investigation of the class Geoglossomycetes provide insights into ecological specialization and systematics.</title>
        <authorList>
            <person name="Melie T."/>
            <person name="Pirro S."/>
            <person name="Miller A.N."/>
            <person name="Quandt A."/>
        </authorList>
    </citation>
    <scope>NUCLEOTIDE SEQUENCE</scope>
    <source>
        <strain evidence="2">CAQ_001_2017</strain>
    </source>
</reference>
<dbReference type="AlphaFoldDB" id="A0A9P8IJW8"/>
<gene>
    <name evidence="2" type="ORF">GP486_006788</name>
</gene>
<accession>A0A9P8IJW8</accession>
<evidence type="ECO:0000256" key="1">
    <source>
        <dbReference type="SAM" id="MobiDB-lite"/>
    </source>
</evidence>
<protein>
    <submittedName>
        <fullName evidence="2">Uncharacterized protein</fullName>
    </submittedName>
</protein>